<evidence type="ECO:0000256" key="4">
    <source>
        <dbReference type="ARBA" id="ARBA00023136"/>
    </source>
</evidence>
<organism evidence="7 8">
    <name type="scientific">Cyclotella atomus</name>
    <dbReference type="NCBI Taxonomy" id="382360"/>
    <lineage>
        <taxon>Eukaryota</taxon>
        <taxon>Sar</taxon>
        <taxon>Stramenopiles</taxon>
        <taxon>Ochrophyta</taxon>
        <taxon>Bacillariophyta</taxon>
        <taxon>Coscinodiscophyceae</taxon>
        <taxon>Thalassiosirophycidae</taxon>
        <taxon>Stephanodiscales</taxon>
        <taxon>Stephanodiscaceae</taxon>
        <taxon>Cyclotella</taxon>
    </lineage>
</organism>
<evidence type="ECO:0000256" key="6">
    <source>
        <dbReference type="SAM" id="Phobius"/>
    </source>
</evidence>
<keyword evidence="2 6" id="KW-0812">Transmembrane</keyword>
<name>A0ABD3Q882_9STRA</name>
<dbReference type="PANTHER" id="PTHR43701">
    <property type="entry name" value="MEMBRANE TRANSPORTER PROTEIN MJ0441-RELATED"/>
    <property type="match status" value="1"/>
</dbReference>
<dbReference type="InterPro" id="IPR051598">
    <property type="entry name" value="TSUP/Inactive_protease-like"/>
</dbReference>
<evidence type="ECO:0000256" key="1">
    <source>
        <dbReference type="ARBA" id="ARBA00004141"/>
    </source>
</evidence>
<dbReference type="InterPro" id="IPR002781">
    <property type="entry name" value="TM_pro_TauE-like"/>
</dbReference>
<sequence length="381" mass="40341">MKSKIGLVTTLKLGRPRIIQPHSSCSSPRKMVGMTPAWKRHMIRQRNAGVHRLKSKDKAKDSSLASLSSARPISQESSDLHHITDQLKSFSIGSLAGLLGSLAGMGGGFVMIPLMTAARNAGWRGGLGLSQHQAHGTSLFAVGTTGLAGALGYGIRMGSEDEESADEIKKPRRQGLVELDTAVALTATAMITARLGAISSSFLSERVLKKCLGAFMICVAPMVPGKAYLEALHDNFDPTNPNAKQHILEDQAIHTQHEHLSQLERLLPASVIGIFSGFLSGMFGVGGGAIVVPALVLITDISHHSALGTSLCAMVLPAMIGTYTHAVRGNVNWRVGPLLALGSAVGAFVGGREVGIHLEEDVLRGGFACLMLVLGVRTWRK</sequence>
<comment type="caution">
    <text evidence="7">The sequence shown here is derived from an EMBL/GenBank/DDBJ whole genome shotgun (WGS) entry which is preliminary data.</text>
</comment>
<feature type="transmembrane region" description="Helical" evidence="6">
    <location>
        <begin position="305"/>
        <end position="325"/>
    </location>
</feature>
<evidence type="ECO:0000256" key="2">
    <source>
        <dbReference type="ARBA" id="ARBA00022692"/>
    </source>
</evidence>
<evidence type="ECO:0000256" key="5">
    <source>
        <dbReference type="SAM" id="MobiDB-lite"/>
    </source>
</evidence>
<protein>
    <recommendedName>
        <fullName evidence="9">Membrane transporter protein</fullName>
    </recommendedName>
</protein>
<dbReference type="PANTHER" id="PTHR43701:SF2">
    <property type="entry name" value="MEMBRANE TRANSPORTER PROTEIN YJNA-RELATED"/>
    <property type="match status" value="1"/>
</dbReference>
<feature type="region of interest" description="Disordered" evidence="5">
    <location>
        <begin position="49"/>
        <end position="78"/>
    </location>
</feature>
<reference evidence="7 8" key="1">
    <citation type="submission" date="2024-10" db="EMBL/GenBank/DDBJ databases">
        <title>Updated reference genomes for cyclostephanoid diatoms.</title>
        <authorList>
            <person name="Roberts W.R."/>
            <person name="Alverson A.J."/>
        </authorList>
    </citation>
    <scope>NUCLEOTIDE SEQUENCE [LARGE SCALE GENOMIC DNA]</scope>
    <source>
        <strain evidence="7 8">AJA010-31</strain>
    </source>
</reference>
<evidence type="ECO:0008006" key="9">
    <source>
        <dbReference type="Google" id="ProtNLM"/>
    </source>
</evidence>
<dbReference type="AlphaFoldDB" id="A0ABD3Q882"/>
<feature type="transmembrane region" description="Helical" evidence="6">
    <location>
        <begin position="362"/>
        <end position="379"/>
    </location>
</feature>
<gene>
    <name evidence="7" type="ORF">ACHAWO_011345</name>
</gene>
<feature type="transmembrane region" description="Helical" evidence="6">
    <location>
        <begin position="95"/>
        <end position="116"/>
    </location>
</feature>
<dbReference type="EMBL" id="JALLPJ020000294">
    <property type="protein sequence ID" value="KAL3796473.1"/>
    <property type="molecule type" value="Genomic_DNA"/>
</dbReference>
<keyword evidence="8" id="KW-1185">Reference proteome</keyword>
<dbReference type="GO" id="GO:0016020">
    <property type="term" value="C:membrane"/>
    <property type="evidence" value="ECO:0007669"/>
    <property type="project" value="UniProtKB-SubCell"/>
</dbReference>
<evidence type="ECO:0000313" key="8">
    <source>
        <dbReference type="Proteomes" id="UP001530400"/>
    </source>
</evidence>
<keyword evidence="4 6" id="KW-0472">Membrane</keyword>
<dbReference type="Proteomes" id="UP001530400">
    <property type="component" value="Unassembled WGS sequence"/>
</dbReference>
<feature type="transmembrane region" description="Helical" evidence="6">
    <location>
        <begin position="331"/>
        <end position="350"/>
    </location>
</feature>
<proteinExistence type="predicted"/>
<evidence type="ECO:0000256" key="3">
    <source>
        <dbReference type="ARBA" id="ARBA00022989"/>
    </source>
</evidence>
<dbReference type="Pfam" id="PF01925">
    <property type="entry name" value="TauE"/>
    <property type="match status" value="1"/>
</dbReference>
<accession>A0ABD3Q882</accession>
<feature type="transmembrane region" description="Helical" evidence="6">
    <location>
        <begin position="136"/>
        <end position="155"/>
    </location>
</feature>
<keyword evidence="3 6" id="KW-1133">Transmembrane helix</keyword>
<evidence type="ECO:0000313" key="7">
    <source>
        <dbReference type="EMBL" id="KAL3796473.1"/>
    </source>
</evidence>
<comment type="subcellular location">
    <subcellularLocation>
        <location evidence="1">Membrane</location>
        <topology evidence="1">Multi-pass membrane protein</topology>
    </subcellularLocation>
</comment>
<feature type="transmembrane region" description="Helical" evidence="6">
    <location>
        <begin position="271"/>
        <end position="298"/>
    </location>
</feature>